<dbReference type="InterPro" id="IPR001650">
    <property type="entry name" value="Helicase_C-like"/>
</dbReference>
<keyword evidence="3" id="KW-0347">Helicase</keyword>
<organism evidence="6 7">
    <name type="scientific">Plectus sambesii</name>
    <dbReference type="NCBI Taxonomy" id="2011161"/>
    <lineage>
        <taxon>Eukaryota</taxon>
        <taxon>Metazoa</taxon>
        <taxon>Ecdysozoa</taxon>
        <taxon>Nematoda</taxon>
        <taxon>Chromadorea</taxon>
        <taxon>Plectida</taxon>
        <taxon>Plectina</taxon>
        <taxon>Plectoidea</taxon>
        <taxon>Plectidae</taxon>
        <taxon>Plectus</taxon>
    </lineage>
</organism>
<dbReference type="Gene3D" id="3.40.50.300">
    <property type="entry name" value="P-loop containing nucleotide triphosphate hydrolases"/>
    <property type="match status" value="1"/>
</dbReference>
<dbReference type="CDD" id="cd18795">
    <property type="entry name" value="SF2_C_Ski2"/>
    <property type="match status" value="1"/>
</dbReference>
<dbReference type="InterPro" id="IPR027417">
    <property type="entry name" value="P-loop_NTPase"/>
</dbReference>
<dbReference type="InterPro" id="IPR050474">
    <property type="entry name" value="Hel308_SKI2-like"/>
</dbReference>
<accession>A0A914VPK2</accession>
<evidence type="ECO:0000313" key="7">
    <source>
        <dbReference type="WBParaSite" id="PSAMB.scaffold21size117079.g528.t1"/>
    </source>
</evidence>
<evidence type="ECO:0000256" key="1">
    <source>
        <dbReference type="ARBA" id="ARBA00022741"/>
    </source>
</evidence>
<feature type="domain" description="Helicase C-terminal" evidence="5">
    <location>
        <begin position="60"/>
        <end position="231"/>
    </location>
</feature>
<dbReference type="GO" id="GO:0016787">
    <property type="term" value="F:hydrolase activity"/>
    <property type="evidence" value="ECO:0007669"/>
    <property type="project" value="UniProtKB-KW"/>
</dbReference>
<evidence type="ECO:0000256" key="3">
    <source>
        <dbReference type="ARBA" id="ARBA00022806"/>
    </source>
</evidence>
<dbReference type="AlphaFoldDB" id="A0A914VPK2"/>
<dbReference type="PANTHER" id="PTHR47961:SF6">
    <property type="entry name" value="DNA-DIRECTED DNA POLYMERASE"/>
    <property type="match status" value="1"/>
</dbReference>
<dbReference type="PROSITE" id="PS51194">
    <property type="entry name" value="HELICASE_CTER"/>
    <property type="match status" value="1"/>
</dbReference>
<dbReference type="WBParaSite" id="PSAMB.scaffold21size117079.g528.t1">
    <property type="protein sequence ID" value="PSAMB.scaffold21size117079.g528.t1"/>
    <property type="gene ID" value="PSAMB.scaffold21size117079.g528"/>
</dbReference>
<sequence length="231" mass="25471">MSATIPNLELLGKWLQARVYHTDYRPIQLTQTLSIGSKLHQPTTMAVVSELPTDLKIKDDLDNFIGYCLETILDGNGVLLFCASKAACEKAAESVGRFMRSVLTGAESALKRRLCAVINASRQREFVDQFRKTAPKMDSLLAKTLLYGVAFHHAGLVMEEREAVERGFRQGAVRMIAATSTLSAGVNLPARRVIVRSPWGHPNRPGPYLSSAVYLQMIGRAGRKGIDEKGR</sequence>
<keyword evidence="2" id="KW-0378">Hydrolase</keyword>
<proteinExistence type="predicted"/>
<evidence type="ECO:0000313" key="6">
    <source>
        <dbReference type="Proteomes" id="UP000887566"/>
    </source>
</evidence>
<dbReference type="SUPFAM" id="SSF52540">
    <property type="entry name" value="P-loop containing nucleoside triphosphate hydrolases"/>
    <property type="match status" value="1"/>
</dbReference>
<dbReference type="GO" id="GO:0004386">
    <property type="term" value="F:helicase activity"/>
    <property type="evidence" value="ECO:0007669"/>
    <property type="project" value="UniProtKB-KW"/>
</dbReference>
<dbReference type="GO" id="GO:0005524">
    <property type="term" value="F:ATP binding"/>
    <property type="evidence" value="ECO:0007669"/>
    <property type="project" value="UniProtKB-KW"/>
</dbReference>
<evidence type="ECO:0000256" key="2">
    <source>
        <dbReference type="ARBA" id="ARBA00022801"/>
    </source>
</evidence>
<dbReference type="Proteomes" id="UP000887566">
    <property type="component" value="Unplaced"/>
</dbReference>
<evidence type="ECO:0000259" key="5">
    <source>
        <dbReference type="PROSITE" id="PS51194"/>
    </source>
</evidence>
<dbReference type="SMART" id="SM00490">
    <property type="entry name" value="HELICc"/>
    <property type="match status" value="1"/>
</dbReference>
<protein>
    <submittedName>
        <fullName evidence="7">Helicase C-terminal domain-containing protein</fullName>
    </submittedName>
</protein>
<evidence type="ECO:0000256" key="4">
    <source>
        <dbReference type="ARBA" id="ARBA00022840"/>
    </source>
</evidence>
<name>A0A914VPK2_9BILA</name>
<keyword evidence="6" id="KW-1185">Reference proteome</keyword>
<keyword evidence="1" id="KW-0547">Nucleotide-binding</keyword>
<keyword evidence="4" id="KW-0067">ATP-binding</keyword>
<reference evidence="7" key="1">
    <citation type="submission" date="2022-11" db="UniProtKB">
        <authorList>
            <consortium name="WormBaseParasite"/>
        </authorList>
    </citation>
    <scope>IDENTIFICATION</scope>
</reference>
<dbReference type="PANTHER" id="PTHR47961">
    <property type="entry name" value="DNA POLYMERASE THETA, PUTATIVE (AFU_ORTHOLOGUE AFUA_1G05260)-RELATED"/>
    <property type="match status" value="1"/>
</dbReference>
<dbReference type="Pfam" id="PF00271">
    <property type="entry name" value="Helicase_C"/>
    <property type="match status" value="1"/>
</dbReference>